<dbReference type="OrthoDB" id="1033810at2"/>
<protein>
    <submittedName>
        <fullName evidence="7">Guanylate kinase</fullName>
    </submittedName>
</protein>
<evidence type="ECO:0000256" key="4">
    <source>
        <dbReference type="ARBA" id="ARBA00022777"/>
    </source>
</evidence>
<comment type="catalytic activity">
    <reaction evidence="5">
        <text>GMP + ATP = GDP + ADP</text>
        <dbReference type="Rhea" id="RHEA:20780"/>
        <dbReference type="ChEBI" id="CHEBI:30616"/>
        <dbReference type="ChEBI" id="CHEBI:58115"/>
        <dbReference type="ChEBI" id="CHEBI:58189"/>
        <dbReference type="ChEBI" id="CHEBI:456216"/>
        <dbReference type="EC" id="2.7.4.8"/>
    </reaction>
</comment>
<dbReference type="GO" id="GO:0005829">
    <property type="term" value="C:cytosol"/>
    <property type="evidence" value="ECO:0007669"/>
    <property type="project" value="TreeGrafter"/>
</dbReference>
<reference evidence="8" key="1">
    <citation type="submission" date="2018-11" db="EMBL/GenBank/DDBJ databases">
        <title>Complete genome sequence of Paenibacillus sp. ML311-T8.</title>
        <authorList>
            <person name="Nam Y.-D."/>
            <person name="Kang J."/>
            <person name="Chung W.-H."/>
            <person name="Park Y.S."/>
        </authorList>
    </citation>
    <scope>NUCLEOTIDE SEQUENCE [LARGE SCALE GENOMIC DNA]</scope>
    <source>
        <strain evidence="8">ML311-T8</strain>
    </source>
</reference>
<name>A0A6B8RSG8_9BACL</name>
<dbReference type="PANTHER" id="PTHR23117:SF13">
    <property type="entry name" value="GUANYLATE KINASE"/>
    <property type="match status" value="1"/>
</dbReference>
<dbReference type="PROSITE" id="PS50052">
    <property type="entry name" value="GUANYLATE_KINASE_2"/>
    <property type="match status" value="1"/>
</dbReference>
<keyword evidence="8" id="KW-1185">Reference proteome</keyword>
<dbReference type="Proteomes" id="UP000426246">
    <property type="component" value="Chromosome"/>
</dbReference>
<dbReference type="GO" id="GO:0004385">
    <property type="term" value="F:GMP kinase activity"/>
    <property type="evidence" value="ECO:0007669"/>
    <property type="project" value="UniProtKB-EC"/>
</dbReference>
<dbReference type="SUPFAM" id="SSF52540">
    <property type="entry name" value="P-loop containing nucleoside triphosphate hydrolases"/>
    <property type="match status" value="1"/>
</dbReference>
<evidence type="ECO:0000256" key="3">
    <source>
        <dbReference type="ARBA" id="ARBA00022679"/>
    </source>
</evidence>
<dbReference type="PANTHER" id="PTHR23117">
    <property type="entry name" value="GUANYLATE KINASE-RELATED"/>
    <property type="match status" value="1"/>
</dbReference>
<comment type="function">
    <text evidence="1">Essential for recycling GMP and indirectly, cGMP.</text>
</comment>
<dbReference type="RefSeq" id="WP_155703962.1">
    <property type="nucleotide sequence ID" value="NZ_CP034235.1"/>
</dbReference>
<proteinExistence type="inferred from homology"/>
<dbReference type="InterPro" id="IPR008145">
    <property type="entry name" value="GK/Ca_channel_bsu"/>
</dbReference>
<sequence>MYELKDKELIFVFTGPNGAGRKTVADMAGLTLNIKQVLSYTTRTRRANEVEAEDYFFITKADFDVAHEQGQFIEIIEFAGNSYGIKSEDIESQLEASGCIYLILNREGANILKKLYGDKVIRIFIYADRDELIKRQQERGDSPEQIARYMNDFEKESANREECEHLYDNSDLSHTMYDITKTLEKYLDRSLQDLD</sequence>
<keyword evidence="4 7" id="KW-0418">Kinase</keyword>
<dbReference type="Pfam" id="PF00625">
    <property type="entry name" value="Guanylate_kin"/>
    <property type="match status" value="1"/>
</dbReference>
<evidence type="ECO:0000256" key="5">
    <source>
        <dbReference type="ARBA" id="ARBA00048594"/>
    </source>
</evidence>
<comment type="similarity">
    <text evidence="2">Belongs to the guanylate kinase family.</text>
</comment>
<dbReference type="InterPro" id="IPR020590">
    <property type="entry name" value="Guanylate_kinase_CS"/>
</dbReference>
<keyword evidence="3" id="KW-0808">Transferase</keyword>
<dbReference type="Gene3D" id="3.40.50.300">
    <property type="entry name" value="P-loop containing nucleotide triphosphate hydrolases"/>
    <property type="match status" value="1"/>
</dbReference>
<dbReference type="InterPro" id="IPR008144">
    <property type="entry name" value="Guanylate_kin-like_dom"/>
</dbReference>
<dbReference type="KEGG" id="ppsc:EHS13_30250"/>
<evidence type="ECO:0000256" key="1">
    <source>
        <dbReference type="ARBA" id="ARBA00003531"/>
    </source>
</evidence>
<dbReference type="SMART" id="SM00072">
    <property type="entry name" value="GuKc"/>
    <property type="match status" value="1"/>
</dbReference>
<accession>A0A6B8RSG8</accession>
<dbReference type="AlphaFoldDB" id="A0A6B8RSG8"/>
<evidence type="ECO:0000313" key="8">
    <source>
        <dbReference type="Proteomes" id="UP000426246"/>
    </source>
</evidence>
<organism evidence="7 8">
    <name type="scientific">Paenibacillus psychroresistens</name>
    <dbReference type="NCBI Taxonomy" id="1778678"/>
    <lineage>
        <taxon>Bacteria</taxon>
        <taxon>Bacillati</taxon>
        <taxon>Bacillota</taxon>
        <taxon>Bacilli</taxon>
        <taxon>Bacillales</taxon>
        <taxon>Paenibacillaceae</taxon>
        <taxon>Paenibacillus</taxon>
    </lineage>
</organism>
<dbReference type="EMBL" id="CP034235">
    <property type="protein sequence ID" value="QGQ98857.1"/>
    <property type="molecule type" value="Genomic_DNA"/>
</dbReference>
<dbReference type="InterPro" id="IPR027417">
    <property type="entry name" value="P-loop_NTPase"/>
</dbReference>
<evidence type="ECO:0000313" key="7">
    <source>
        <dbReference type="EMBL" id="QGQ98857.1"/>
    </source>
</evidence>
<gene>
    <name evidence="7" type="ORF">EHS13_30250</name>
</gene>
<dbReference type="PROSITE" id="PS00856">
    <property type="entry name" value="GUANYLATE_KINASE_1"/>
    <property type="match status" value="1"/>
</dbReference>
<evidence type="ECO:0000256" key="2">
    <source>
        <dbReference type="ARBA" id="ARBA00005790"/>
    </source>
</evidence>
<feature type="domain" description="Guanylate kinase-like" evidence="6">
    <location>
        <begin position="8"/>
        <end position="184"/>
    </location>
</feature>
<evidence type="ECO:0000259" key="6">
    <source>
        <dbReference type="PROSITE" id="PS50052"/>
    </source>
</evidence>